<dbReference type="Gene3D" id="3.50.50.60">
    <property type="entry name" value="FAD/NAD(P)-binding domain"/>
    <property type="match status" value="2"/>
</dbReference>
<keyword evidence="4" id="KW-0274">FAD</keyword>
<dbReference type="InterPro" id="IPR050775">
    <property type="entry name" value="FAD-binding_Monooxygenases"/>
</dbReference>
<evidence type="ECO:0000313" key="9">
    <source>
        <dbReference type="Proteomes" id="UP001255601"/>
    </source>
</evidence>
<evidence type="ECO:0000256" key="6">
    <source>
        <dbReference type="ARBA" id="ARBA00023002"/>
    </source>
</evidence>
<keyword evidence="6 8" id="KW-0560">Oxidoreductase</keyword>
<dbReference type="Pfam" id="PF13738">
    <property type="entry name" value="Pyr_redox_3"/>
    <property type="match status" value="1"/>
</dbReference>
<comment type="cofactor">
    <cofactor evidence="1">
        <name>FAD</name>
        <dbReference type="ChEBI" id="CHEBI:57692"/>
    </cofactor>
</comment>
<keyword evidence="5" id="KW-0521">NADP</keyword>
<dbReference type="EC" id="1.14.13.22" evidence="8"/>
<dbReference type="InterPro" id="IPR036188">
    <property type="entry name" value="FAD/NAD-bd_sf"/>
</dbReference>
<comment type="similarity">
    <text evidence="2">Belongs to the FAD-binding monooxygenase family.</text>
</comment>
<protein>
    <submittedName>
        <fullName evidence="8">Cyclohexanone monooxygenase</fullName>
        <ecNumber evidence="8">1.14.13.22</ecNumber>
    </submittedName>
</protein>
<accession>A0AAJ2EUS2</accession>
<evidence type="ECO:0000256" key="5">
    <source>
        <dbReference type="ARBA" id="ARBA00022857"/>
    </source>
</evidence>
<evidence type="ECO:0000256" key="4">
    <source>
        <dbReference type="ARBA" id="ARBA00022827"/>
    </source>
</evidence>
<evidence type="ECO:0000256" key="7">
    <source>
        <dbReference type="ARBA" id="ARBA00023033"/>
    </source>
</evidence>
<dbReference type="Proteomes" id="UP001255601">
    <property type="component" value="Unassembled WGS sequence"/>
</dbReference>
<organism evidence="8 9">
    <name type="scientific">Agrobacterium larrymoorei</name>
    <dbReference type="NCBI Taxonomy" id="160699"/>
    <lineage>
        <taxon>Bacteria</taxon>
        <taxon>Pseudomonadati</taxon>
        <taxon>Pseudomonadota</taxon>
        <taxon>Alphaproteobacteria</taxon>
        <taxon>Hyphomicrobiales</taxon>
        <taxon>Rhizobiaceae</taxon>
        <taxon>Rhizobium/Agrobacterium group</taxon>
        <taxon>Agrobacterium</taxon>
    </lineage>
</organism>
<dbReference type="AlphaFoldDB" id="A0AAJ2EUS2"/>
<sequence>MLGVEEDGGHGDFDVVIVGAGFAGLYMLHHLRRNGFNARIFEAADDVGGTWYWNRYPGARCDNESVDYSYSFDEALQQEWHWTERYASQAEILRYIGHVADRYDLRDHITFRARIDAAHFDDACELWVVQTDQGVRARTRYVVWATGCLSATQTPTIPGLDAYRGFVFHTARWPHEDISFAGARVGVIGTGSSAIQLIPLAAAEAQHLTVFQRTPNFSVPARNRPIGPEEERAYKATYRERRIQARQSRTGWVYERNDVGALDVDHATRERAFEHRWETGGVNFLNSFNDLFTDLQSNTTAAEFIRSKIRDIVRDPSIAARLEPLDYPVGTKRICCDSGYYETFNRDNVSLVDLREDPIVCFTPSGIRSSSGREWDFDMVILATGFDAITGAISAIDIRGRAGCELREQWSDGASTYLGLAAAGFPNMFFITGPGSPSVLSNMVFSIEHHVEWIASCLIHLRASGKTTIEPSPDAQDEWMRTVDEIAGTTLFPLANSWYSGQNIPGKPNRFLPYAGGVDLYSAVCKDVSSKGYPGFDISGPP</sequence>
<dbReference type="SUPFAM" id="SSF51905">
    <property type="entry name" value="FAD/NAD(P)-binding domain"/>
    <property type="match status" value="2"/>
</dbReference>
<evidence type="ECO:0000256" key="2">
    <source>
        <dbReference type="ARBA" id="ARBA00010139"/>
    </source>
</evidence>
<evidence type="ECO:0000313" key="8">
    <source>
        <dbReference type="EMBL" id="MDR6101742.1"/>
    </source>
</evidence>
<proteinExistence type="inferred from homology"/>
<dbReference type="EMBL" id="JAVIZC010000002">
    <property type="protein sequence ID" value="MDR6101742.1"/>
    <property type="molecule type" value="Genomic_DNA"/>
</dbReference>
<keyword evidence="3" id="KW-0285">Flavoprotein</keyword>
<comment type="caution">
    <text evidence="8">The sequence shown here is derived from an EMBL/GenBank/DDBJ whole genome shotgun (WGS) entry which is preliminary data.</text>
</comment>
<evidence type="ECO:0000256" key="3">
    <source>
        <dbReference type="ARBA" id="ARBA00022630"/>
    </source>
</evidence>
<evidence type="ECO:0000256" key="1">
    <source>
        <dbReference type="ARBA" id="ARBA00001974"/>
    </source>
</evidence>
<gene>
    <name evidence="8" type="ORF">QE369_001939</name>
</gene>
<name>A0AAJ2EUS2_9HYPH</name>
<dbReference type="GO" id="GO:0018667">
    <property type="term" value="F:cyclohexanone monooxygenase activity"/>
    <property type="evidence" value="ECO:0007669"/>
    <property type="project" value="UniProtKB-EC"/>
</dbReference>
<dbReference type="PANTHER" id="PTHR43098">
    <property type="entry name" value="L-ORNITHINE N(5)-MONOOXYGENASE-RELATED"/>
    <property type="match status" value="1"/>
</dbReference>
<reference evidence="8" key="1">
    <citation type="submission" date="2023-08" db="EMBL/GenBank/DDBJ databases">
        <title>Functional and genomic diversity of the sorghum phyllosphere microbiome.</title>
        <authorList>
            <person name="Shade A."/>
        </authorList>
    </citation>
    <scope>NUCLEOTIDE SEQUENCE</scope>
    <source>
        <strain evidence="8">SORGH_AS_0974</strain>
    </source>
</reference>
<keyword evidence="7 8" id="KW-0503">Monooxygenase</keyword>
<dbReference type="PANTHER" id="PTHR43098:SF3">
    <property type="entry name" value="L-ORNITHINE N(5)-MONOOXYGENASE-RELATED"/>
    <property type="match status" value="1"/>
</dbReference>
<dbReference type="RefSeq" id="WP_404976325.1">
    <property type="nucleotide sequence ID" value="NZ_JAVIZC010000002.1"/>
</dbReference>